<evidence type="ECO:0000313" key="3">
    <source>
        <dbReference type="Proteomes" id="UP000324222"/>
    </source>
</evidence>
<feature type="region of interest" description="Disordered" evidence="1">
    <location>
        <begin position="1"/>
        <end position="81"/>
    </location>
</feature>
<gene>
    <name evidence="2" type="ORF">E2C01_028729</name>
</gene>
<dbReference type="EMBL" id="VSRR010003243">
    <property type="protein sequence ID" value="MPC35307.1"/>
    <property type="molecule type" value="Genomic_DNA"/>
</dbReference>
<reference evidence="2 3" key="1">
    <citation type="submission" date="2019-05" db="EMBL/GenBank/DDBJ databases">
        <title>Another draft genome of Portunus trituberculatus and its Hox gene families provides insights of decapod evolution.</title>
        <authorList>
            <person name="Jeong J.-H."/>
            <person name="Song I."/>
            <person name="Kim S."/>
            <person name="Choi T."/>
            <person name="Kim D."/>
            <person name="Ryu S."/>
            <person name="Kim W."/>
        </authorList>
    </citation>
    <scope>NUCLEOTIDE SEQUENCE [LARGE SCALE GENOMIC DNA]</scope>
    <source>
        <tissue evidence="2">Muscle</tissue>
    </source>
</reference>
<protein>
    <submittedName>
        <fullName evidence="2">Uncharacterized protein</fullName>
    </submittedName>
</protein>
<sequence length="81" mass="8889">MKSDGLTRQLEDEEVNDAGKETRQTSGPGYRDWLLRGTDETGWDGSKGGRRGGEDRGKRLGSHFHQLSLGGEGRDEAEKGL</sequence>
<keyword evidence="3" id="KW-1185">Reference proteome</keyword>
<evidence type="ECO:0000313" key="2">
    <source>
        <dbReference type="EMBL" id="MPC35307.1"/>
    </source>
</evidence>
<dbReference type="Proteomes" id="UP000324222">
    <property type="component" value="Unassembled WGS sequence"/>
</dbReference>
<accession>A0A5B7EPV5</accession>
<dbReference type="AlphaFoldDB" id="A0A5B7EPV5"/>
<proteinExistence type="predicted"/>
<name>A0A5B7EPV5_PORTR</name>
<feature type="compositionally biased region" description="Basic and acidic residues" evidence="1">
    <location>
        <begin position="72"/>
        <end position="81"/>
    </location>
</feature>
<organism evidence="2 3">
    <name type="scientific">Portunus trituberculatus</name>
    <name type="common">Swimming crab</name>
    <name type="synonym">Neptunus trituberculatus</name>
    <dbReference type="NCBI Taxonomy" id="210409"/>
    <lineage>
        <taxon>Eukaryota</taxon>
        <taxon>Metazoa</taxon>
        <taxon>Ecdysozoa</taxon>
        <taxon>Arthropoda</taxon>
        <taxon>Crustacea</taxon>
        <taxon>Multicrustacea</taxon>
        <taxon>Malacostraca</taxon>
        <taxon>Eumalacostraca</taxon>
        <taxon>Eucarida</taxon>
        <taxon>Decapoda</taxon>
        <taxon>Pleocyemata</taxon>
        <taxon>Brachyura</taxon>
        <taxon>Eubrachyura</taxon>
        <taxon>Portunoidea</taxon>
        <taxon>Portunidae</taxon>
        <taxon>Portuninae</taxon>
        <taxon>Portunus</taxon>
    </lineage>
</organism>
<evidence type="ECO:0000256" key="1">
    <source>
        <dbReference type="SAM" id="MobiDB-lite"/>
    </source>
</evidence>
<comment type="caution">
    <text evidence="2">The sequence shown here is derived from an EMBL/GenBank/DDBJ whole genome shotgun (WGS) entry which is preliminary data.</text>
</comment>